<gene>
    <name evidence="2" type="ORF">EZS28_037854</name>
</gene>
<accession>A0A5J4U890</accession>
<sequence>VKTERRHRKKQYQKRFTLTRSQHERSQLNGSLPLDKTKDSSLESDDSISE</sequence>
<proteinExistence type="predicted"/>
<evidence type="ECO:0000313" key="3">
    <source>
        <dbReference type="Proteomes" id="UP000324800"/>
    </source>
</evidence>
<comment type="caution">
    <text evidence="2">The sequence shown here is derived from an EMBL/GenBank/DDBJ whole genome shotgun (WGS) entry which is preliminary data.</text>
</comment>
<feature type="region of interest" description="Disordered" evidence="1">
    <location>
        <begin position="1"/>
        <end position="50"/>
    </location>
</feature>
<name>A0A5J4U890_9EUKA</name>
<dbReference type="Proteomes" id="UP000324800">
    <property type="component" value="Unassembled WGS sequence"/>
</dbReference>
<feature type="non-terminal residue" evidence="2">
    <location>
        <position position="1"/>
    </location>
</feature>
<reference evidence="2 3" key="1">
    <citation type="submission" date="2019-03" db="EMBL/GenBank/DDBJ databases">
        <title>Single cell metagenomics reveals metabolic interactions within the superorganism composed of flagellate Streblomastix strix and complex community of Bacteroidetes bacteria on its surface.</title>
        <authorList>
            <person name="Treitli S.C."/>
            <person name="Kolisko M."/>
            <person name="Husnik F."/>
            <person name="Keeling P."/>
            <person name="Hampl V."/>
        </authorList>
    </citation>
    <scope>NUCLEOTIDE SEQUENCE [LARGE SCALE GENOMIC DNA]</scope>
    <source>
        <strain evidence="2">ST1C</strain>
    </source>
</reference>
<protein>
    <submittedName>
        <fullName evidence="2">Uncharacterized protein</fullName>
    </submittedName>
</protein>
<feature type="compositionally biased region" description="Basic residues" evidence="1">
    <location>
        <begin position="1"/>
        <end position="13"/>
    </location>
</feature>
<organism evidence="2 3">
    <name type="scientific">Streblomastix strix</name>
    <dbReference type="NCBI Taxonomy" id="222440"/>
    <lineage>
        <taxon>Eukaryota</taxon>
        <taxon>Metamonada</taxon>
        <taxon>Preaxostyla</taxon>
        <taxon>Oxymonadida</taxon>
        <taxon>Streblomastigidae</taxon>
        <taxon>Streblomastix</taxon>
    </lineage>
</organism>
<dbReference type="AlphaFoldDB" id="A0A5J4U890"/>
<dbReference type="EMBL" id="SNRW01019183">
    <property type="protein sequence ID" value="KAA6366619.1"/>
    <property type="molecule type" value="Genomic_DNA"/>
</dbReference>
<evidence type="ECO:0000313" key="2">
    <source>
        <dbReference type="EMBL" id="KAA6366619.1"/>
    </source>
</evidence>
<evidence type="ECO:0000256" key="1">
    <source>
        <dbReference type="SAM" id="MobiDB-lite"/>
    </source>
</evidence>